<keyword evidence="2" id="KW-1185">Reference proteome</keyword>
<comment type="caution">
    <text evidence="1">The sequence shown here is derived from an EMBL/GenBank/DDBJ whole genome shotgun (WGS) entry which is preliminary data.</text>
</comment>
<dbReference type="Proteomes" id="UP001195624">
    <property type="component" value="Unassembled WGS sequence"/>
</dbReference>
<accession>A0ABS4PAX5</accession>
<name>A0ABS4PAX5_9GAMM</name>
<reference evidence="2" key="2">
    <citation type="submission" date="2023-07" db="EMBL/GenBank/DDBJ databases">
        <title>Genome mining of underrepresented organisms for secondary metabolites.</title>
        <authorList>
            <person name="D'Agostino P.M."/>
        </authorList>
    </citation>
    <scope>NUCLEOTIDE SEQUENCE [LARGE SCALE GENOMIC DNA]</scope>
    <source>
        <strain evidence="2">WS4403</strain>
    </source>
</reference>
<reference evidence="1 2" key="1">
    <citation type="submission" date="2021-03" db="EMBL/GenBank/DDBJ databases">
        <authorList>
            <person name="D'Agostino P."/>
            <person name="Huntemann M."/>
            <person name="Clum A."/>
            <person name="Spunde A."/>
            <person name="Palaniappan K."/>
            <person name="Ritter S."/>
            <person name="Mikhailova N."/>
            <person name="Chen I.-M."/>
            <person name="Stamatis D."/>
            <person name="Reddy T."/>
            <person name="O'Malley R."/>
            <person name="Daum C."/>
            <person name="Shapiro N."/>
            <person name="Ivanova N."/>
            <person name="Kyrpides N."/>
            <person name="Woyke T."/>
        </authorList>
    </citation>
    <scope>NUCLEOTIDE SEQUENCE [LARGE SCALE GENOMIC DNA]</scope>
    <source>
        <strain evidence="1 2">WS4403</strain>
    </source>
</reference>
<gene>
    <name evidence="1" type="ORF">J2125_002285</name>
</gene>
<organism evidence="1 2">
    <name type="scientific">Winslowiella toletana</name>
    <dbReference type="NCBI Taxonomy" id="92490"/>
    <lineage>
        <taxon>Bacteria</taxon>
        <taxon>Pseudomonadati</taxon>
        <taxon>Pseudomonadota</taxon>
        <taxon>Gammaproteobacteria</taxon>
        <taxon>Enterobacterales</taxon>
        <taxon>Erwiniaceae</taxon>
        <taxon>Winslowiella</taxon>
    </lineage>
</organism>
<proteinExistence type="predicted"/>
<evidence type="ECO:0000313" key="2">
    <source>
        <dbReference type="Proteomes" id="UP001195624"/>
    </source>
</evidence>
<protein>
    <submittedName>
        <fullName evidence="1">Uncharacterized protein</fullName>
    </submittedName>
</protein>
<dbReference type="EMBL" id="JAGGMQ010000001">
    <property type="protein sequence ID" value="MBP2169093.1"/>
    <property type="molecule type" value="Genomic_DNA"/>
</dbReference>
<sequence length="43" mass="5089">MLLKHPLIMPTAIKELFNKTSVIKLYFNTACIIKEVFNKYFVK</sequence>
<evidence type="ECO:0000313" key="1">
    <source>
        <dbReference type="EMBL" id="MBP2169093.1"/>
    </source>
</evidence>